<feature type="domain" description="Major facilitator superfamily (MFS) profile" evidence="7">
    <location>
        <begin position="200"/>
        <end position="388"/>
    </location>
</feature>
<feature type="transmembrane region" description="Helical" evidence="6">
    <location>
        <begin position="44"/>
        <end position="64"/>
    </location>
</feature>
<dbReference type="InterPro" id="IPR020846">
    <property type="entry name" value="MFS_dom"/>
</dbReference>
<sequence length="388" mass="37911">MSQARALWPVLLAAAVSLFPFTVYSTFLVPIAAAAGADTAAVGALRGLGGVAALVTGVALAPVVDLVSKHRSGAAALVVLAASSLLATEGSYPALLAFCLGVGTATAVLTPSLLAAASEAAGPAEAAGRAATLVTAVGSLAAVLAGPAIGVMAGWRGWQGALVITAGLALAVAAVLAARPVARGAVPASRGSYRGALRSVLTRPLLAALVLCATLRTAAFMGHLAYLAAVYDERFGLDARTFTLVWTLSGASFFAGNLAGGRWANDARAPAARPHRMLVAGLIGATVAVVAVFQVTVFGLALLATAVLAASHAVVAAAVTTLIVRGDPTIRGAALSVNAAGMSLGVFLGAALGGAGLALAGYAGIAAVLGGLTLVALVIAVAVGRRPH</sequence>
<feature type="transmembrane region" description="Helical" evidence="6">
    <location>
        <begin position="94"/>
        <end position="118"/>
    </location>
</feature>
<evidence type="ECO:0000256" key="5">
    <source>
        <dbReference type="ARBA" id="ARBA00023136"/>
    </source>
</evidence>
<dbReference type="Proteomes" id="UP000294739">
    <property type="component" value="Unassembled WGS sequence"/>
</dbReference>
<evidence type="ECO:0000256" key="4">
    <source>
        <dbReference type="ARBA" id="ARBA00022989"/>
    </source>
</evidence>
<dbReference type="AlphaFoldDB" id="A0A4R5DG61"/>
<comment type="caution">
    <text evidence="8">The sequence shown here is derived from an EMBL/GenBank/DDBJ whole genome shotgun (WGS) entry which is preliminary data.</text>
</comment>
<name>A0A4R5DG61_9ACTN</name>
<organism evidence="8 9">
    <name type="scientific">Jiangella asiatica</name>
    <dbReference type="NCBI Taxonomy" id="2530372"/>
    <lineage>
        <taxon>Bacteria</taxon>
        <taxon>Bacillati</taxon>
        <taxon>Actinomycetota</taxon>
        <taxon>Actinomycetes</taxon>
        <taxon>Jiangellales</taxon>
        <taxon>Jiangellaceae</taxon>
        <taxon>Jiangella</taxon>
    </lineage>
</organism>
<evidence type="ECO:0000256" key="2">
    <source>
        <dbReference type="ARBA" id="ARBA00022475"/>
    </source>
</evidence>
<keyword evidence="4 6" id="KW-1133">Transmembrane helix</keyword>
<reference evidence="8 9" key="1">
    <citation type="submission" date="2019-03" db="EMBL/GenBank/DDBJ databases">
        <title>Draft genome sequences of novel Actinobacteria.</title>
        <authorList>
            <person name="Sahin N."/>
            <person name="Ay H."/>
            <person name="Saygin H."/>
        </authorList>
    </citation>
    <scope>NUCLEOTIDE SEQUENCE [LARGE SCALE GENOMIC DNA]</scope>
    <source>
        <strain evidence="8 9">5K138</strain>
    </source>
</reference>
<dbReference type="InterPro" id="IPR050189">
    <property type="entry name" value="MFS_Efflux_Transporters"/>
</dbReference>
<dbReference type="Pfam" id="PF07690">
    <property type="entry name" value="MFS_1"/>
    <property type="match status" value="1"/>
</dbReference>
<dbReference type="InterPro" id="IPR036259">
    <property type="entry name" value="MFS_trans_sf"/>
</dbReference>
<dbReference type="InterPro" id="IPR011701">
    <property type="entry name" value="MFS"/>
</dbReference>
<evidence type="ECO:0000256" key="3">
    <source>
        <dbReference type="ARBA" id="ARBA00022692"/>
    </source>
</evidence>
<dbReference type="SUPFAM" id="SSF103473">
    <property type="entry name" value="MFS general substrate transporter"/>
    <property type="match status" value="1"/>
</dbReference>
<keyword evidence="3 6" id="KW-0812">Transmembrane</keyword>
<dbReference type="RefSeq" id="WP_131894168.1">
    <property type="nucleotide sequence ID" value="NZ_SMKZ01000012.1"/>
</dbReference>
<evidence type="ECO:0000256" key="1">
    <source>
        <dbReference type="ARBA" id="ARBA00004651"/>
    </source>
</evidence>
<feature type="transmembrane region" description="Helical" evidence="6">
    <location>
        <begin position="161"/>
        <end position="182"/>
    </location>
</feature>
<dbReference type="InParanoid" id="A0A4R5DG61"/>
<evidence type="ECO:0000313" key="8">
    <source>
        <dbReference type="EMBL" id="TDE10930.1"/>
    </source>
</evidence>
<feature type="transmembrane region" description="Helical" evidence="6">
    <location>
        <begin position="243"/>
        <end position="265"/>
    </location>
</feature>
<evidence type="ECO:0000313" key="9">
    <source>
        <dbReference type="Proteomes" id="UP000294739"/>
    </source>
</evidence>
<feature type="transmembrane region" description="Helical" evidence="6">
    <location>
        <begin position="301"/>
        <end position="323"/>
    </location>
</feature>
<protein>
    <submittedName>
        <fullName evidence="8">MFS transporter</fullName>
    </submittedName>
</protein>
<accession>A0A4R5DG61</accession>
<keyword evidence="9" id="KW-1185">Reference proteome</keyword>
<keyword evidence="2" id="KW-1003">Cell membrane</keyword>
<dbReference type="OrthoDB" id="4571815at2"/>
<dbReference type="GO" id="GO:0022857">
    <property type="term" value="F:transmembrane transporter activity"/>
    <property type="evidence" value="ECO:0007669"/>
    <property type="project" value="InterPro"/>
</dbReference>
<proteinExistence type="predicted"/>
<feature type="transmembrane region" description="Helical" evidence="6">
    <location>
        <begin position="130"/>
        <end position="155"/>
    </location>
</feature>
<feature type="transmembrane region" description="Helical" evidence="6">
    <location>
        <begin position="335"/>
        <end position="353"/>
    </location>
</feature>
<dbReference type="PANTHER" id="PTHR43124:SF3">
    <property type="entry name" value="CHLORAMPHENICOL EFFLUX PUMP RV0191"/>
    <property type="match status" value="1"/>
</dbReference>
<feature type="transmembrane region" description="Helical" evidence="6">
    <location>
        <begin position="203"/>
        <end position="231"/>
    </location>
</feature>
<evidence type="ECO:0000256" key="6">
    <source>
        <dbReference type="SAM" id="Phobius"/>
    </source>
</evidence>
<evidence type="ECO:0000259" key="7">
    <source>
        <dbReference type="PROSITE" id="PS50850"/>
    </source>
</evidence>
<dbReference type="PANTHER" id="PTHR43124">
    <property type="entry name" value="PURINE EFFLUX PUMP PBUE"/>
    <property type="match status" value="1"/>
</dbReference>
<keyword evidence="5 6" id="KW-0472">Membrane</keyword>
<dbReference type="EMBL" id="SMKZ01000012">
    <property type="protein sequence ID" value="TDE10930.1"/>
    <property type="molecule type" value="Genomic_DNA"/>
</dbReference>
<feature type="transmembrane region" description="Helical" evidence="6">
    <location>
        <begin position="71"/>
        <end position="88"/>
    </location>
</feature>
<dbReference type="GO" id="GO:0005886">
    <property type="term" value="C:plasma membrane"/>
    <property type="evidence" value="ECO:0007669"/>
    <property type="project" value="UniProtKB-SubCell"/>
</dbReference>
<dbReference type="PROSITE" id="PS50850">
    <property type="entry name" value="MFS"/>
    <property type="match status" value="1"/>
</dbReference>
<comment type="subcellular location">
    <subcellularLocation>
        <location evidence="1">Cell membrane</location>
        <topology evidence="1">Multi-pass membrane protein</topology>
    </subcellularLocation>
</comment>
<feature type="transmembrane region" description="Helical" evidence="6">
    <location>
        <begin position="277"/>
        <end position="295"/>
    </location>
</feature>
<dbReference type="Gene3D" id="1.20.1250.20">
    <property type="entry name" value="MFS general substrate transporter like domains"/>
    <property type="match status" value="1"/>
</dbReference>
<feature type="transmembrane region" description="Helical" evidence="6">
    <location>
        <begin position="359"/>
        <end position="383"/>
    </location>
</feature>
<gene>
    <name evidence="8" type="ORF">E1269_10635</name>
</gene>